<dbReference type="SUPFAM" id="SSF54995">
    <property type="entry name" value="Ribosomal protein S6"/>
    <property type="match status" value="1"/>
</dbReference>
<dbReference type="InterPro" id="IPR035980">
    <property type="entry name" value="Ribosomal_bS6_sf"/>
</dbReference>
<evidence type="ECO:0000256" key="2">
    <source>
        <dbReference type="ARBA" id="ARBA00022980"/>
    </source>
</evidence>
<dbReference type="RefSeq" id="WP_330931217.1">
    <property type="nucleotide sequence ID" value="NZ_CP119075.1"/>
</dbReference>
<proteinExistence type="inferred from homology"/>
<comment type="function">
    <text evidence="4">Binds together with bS18 to 16S ribosomal RNA.</text>
</comment>
<reference evidence="7" key="1">
    <citation type="submission" date="2023-03" db="EMBL/GenBank/DDBJ databases">
        <title>Lomoglobus Profundus gen. nov., sp. nov., a novel member of the phylum Verrucomicrobia, isolated from deep-marine sediment of South China Sea.</title>
        <authorList>
            <person name="Ahmad T."/>
            <person name="Ishaq S.E."/>
            <person name="Wang F."/>
        </authorList>
    </citation>
    <scope>NUCLEOTIDE SEQUENCE</scope>
    <source>
        <strain evidence="7">LMO-M01</strain>
    </source>
</reference>
<keyword evidence="3" id="KW-0687">Ribonucleoprotein</keyword>
<dbReference type="GO" id="GO:0003735">
    <property type="term" value="F:structural constituent of ribosome"/>
    <property type="evidence" value="ECO:0007669"/>
    <property type="project" value="InterPro"/>
</dbReference>
<dbReference type="GO" id="GO:0019843">
    <property type="term" value="F:rRNA binding"/>
    <property type="evidence" value="ECO:0007669"/>
    <property type="project" value="InterPro"/>
</dbReference>
<dbReference type="InterPro" id="IPR020814">
    <property type="entry name" value="Ribosomal_S6_plastid/chlpt"/>
</dbReference>
<sequence>MNPNKRNYRATFILDNRGVEETVEQIIENVKQEIVTCEGEVGEIENLGQRDFARVTDPKRPSGVYVQVDFAAPATAPAALKERLRLNRTVYRTYVQSA</sequence>
<organism evidence="7 8">
    <name type="scientific">Synoicihabitans lomoniglobus</name>
    <dbReference type="NCBI Taxonomy" id="2909285"/>
    <lineage>
        <taxon>Bacteria</taxon>
        <taxon>Pseudomonadati</taxon>
        <taxon>Verrucomicrobiota</taxon>
        <taxon>Opitutia</taxon>
        <taxon>Opitutales</taxon>
        <taxon>Opitutaceae</taxon>
        <taxon>Synoicihabitans</taxon>
    </lineage>
</organism>
<keyword evidence="2 7" id="KW-0689">Ribosomal protein</keyword>
<name>A0AAF0I1T9_9BACT</name>
<keyword evidence="8" id="KW-1185">Reference proteome</keyword>
<dbReference type="GO" id="GO:0006412">
    <property type="term" value="P:translation"/>
    <property type="evidence" value="ECO:0007669"/>
    <property type="project" value="InterPro"/>
</dbReference>
<evidence type="ECO:0000256" key="6">
    <source>
        <dbReference type="ARBA" id="ARBA00035520"/>
    </source>
</evidence>
<evidence type="ECO:0000256" key="3">
    <source>
        <dbReference type="ARBA" id="ARBA00023274"/>
    </source>
</evidence>
<dbReference type="Gene3D" id="3.30.70.60">
    <property type="match status" value="1"/>
</dbReference>
<dbReference type="Proteomes" id="UP001218638">
    <property type="component" value="Chromosome"/>
</dbReference>
<evidence type="ECO:0000256" key="1">
    <source>
        <dbReference type="ARBA" id="ARBA00009512"/>
    </source>
</evidence>
<protein>
    <recommendedName>
        <fullName evidence="5">Small ribosomal subunit protein bS6</fullName>
    </recommendedName>
    <alternativeName>
        <fullName evidence="6">30S ribosomal protein S6</fullName>
    </alternativeName>
</protein>
<dbReference type="CDD" id="cd00473">
    <property type="entry name" value="bS6"/>
    <property type="match status" value="1"/>
</dbReference>
<dbReference type="KEGG" id="slom:PXH66_04080"/>
<evidence type="ECO:0000256" key="4">
    <source>
        <dbReference type="ARBA" id="ARBA00035104"/>
    </source>
</evidence>
<evidence type="ECO:0000256" key="5">
    <source>
        <dbReference type="ARBA" id="ARBA00035294"/>
    </source>
</evidence>
<dbReference type="InterPro" id="IPR014717">
    <property type="entry name" value="Transl_elong_EF1B/ribsomal_bS6"/>
</dbReference>
<dbReference type="GO" id="GO:0005840">
    <property type="term" value="C:ribosome"/>
    <property type="evidence" value="ECO:0007669"/>
    <property type="project" value="UniProtKB-KW"/>
</dbReference>
<evidence type="ECO:0000313" key="8">
    <source>
        <dbReference type="Proteomes" id="UP001218638"/>
    </source>
</evidence>
<dbReference type="GO" id="GO:1990904">
    <property type="term" value="C:ribonucleoprotein complex"/>
    <property type="evidence" value="ECO:0007669"/>
    <property type="project" value="UniProtKB-KW"/>
</dbReference>
<dbReference type="EMBL" id="CP119075">
    <property type="protein sequence ID" value="WED66027.1"/>
    <property type="molecule type" value="Genomic_DNA"/>
</dbReference>
<dbReference type="AlphaFoldDB" id="A0AAF0I1T9"/>
<dbReference type="Pfam" id="PF01250">
    <property type="entry name" value="Ribosomal_S6"/>
    <property type="match status" value="1"/>
</dbReference>
<evidence type="ECO:0000313" key="7">
    <source>
        <dbReference type="EMBL" id="WED66027.1"/>
    </source>
</evidence>
<comment type="similarity">
    <text evidence="1">Belongs to the bacterial ribosomal protein bS6 family.</text>
</comment>
<accession>A0AAF0I1T9</accession>
<gene>
    <name evidence="7" type="ORF">PXH66_04080</name>
</gene>
<dbReference type="InterPro" id="IPR000529">
    <property type="entry name" value="Ribosomal_bS6"/>
</dbReference>